<dbReference type="EMBL" id="ANOG01000761">
    <property type="protein sequence ID" value="EMI17721.1"/>
    <property type="molecule type" value="Genomic_DNA"/>
</dbReference>
<keyword evidence="2" id="KW-1185">Reference proteome</keyword>
<organism evidence="1 2">
    <name type="scientific">Rhodopirellula maiorica SM1</name>
    <dbReference type="NCBI Taxonomy" id="1265738"/>
    <lineage>
        <taxon>Bacteria</taxon>
        <taxon>Pseudomonadati</taxon>
        <taxon>Planctomycetota</taxon>
        <taxon>Planctomycetia</taxon>
        <taxon>Pirellulales</taxon>
        <taxon>Pirellulaceae</taxon>
        <taxon>Novipirellula</taxon>
    </lineage>
</organism>
<dbReference type="PATRIC" id="fig|1265738.3.peg.5367"/>
<proteinExistence type="predicted"/>
<evidence type="ECO:0000313" key="2">
    <source>
        <dbReference type="Proteomes" id="UP000011991"/>
    </source>
</evidence>
<gene>
    <name evidence="1" type="ORF">RMSM_05355</name>
</gene>
<name>M5RF52_9BACT</name>
<sequence>MNKAKTKISPTLQDGLNVMSTKIHSRFPLAALLLIVLSLTSPLNASDVERYSLTMDKTKKPGDRGEITLADEQLQIQIFSSTGIGKLKLQRGTTETSWPKTVVVKIQYITGKPLAELEGLTLRGKAILVQGSRRTSGAMDQFILTDQGTKFQNLPSQKAKIRVLPTKEAMQIEIPGKLLSDETKIEIQWIDYYRS</sequence>
<comment type="caution">
    <text evidence="1">The sequence shown here is derived from an EMBL/GenBank/DDBJ whole genome shotgun (WGS) entry which is preliminary data.</text>
</comment>
<protein>
    <submittedName>
        <fullName evidence="1">Putative secreted protein</fullName>
    </submittedName>
</protein>
<reference evidence="1 2" key="1">
    <citation type="journal article" date="2013" name="Mar. Genomics">
        <title>Expression of sulfatases in Rhodopirellula baltica and the diversity of sulfatases in the genus Rhodopirellula.</title>
        <authorList>
            <person name="Wegner C.E."/>
            <person name="Richter-Heitmann T."/>
            <person name="Klindworth A."/>
            <person name="Klockow C."/>
            <person name="Richter M."/>
            <person name="Achstetter T."/>
            <person name="Glockner F.O."/>
            <person name="Harder J."/>
        </authorList>
    </citation>
    <scope>NUCLEOTIDE SEQUENCE [LARGE SCALE GENOMIC DNA]</scope>
    <source>
        <strain evidence="1 2">SM1</strain>
    </source>
</reference>
<dbReference type="Proteomes" id="UP000011991">
    <property type="component" value="Unassembled WGS sequence"/>
</dbReference>
<evidence type="ECO:0000313" key="1">
    <source>
        <dbReference type="EMBL" id="EMI17721.1"/>
    </source>
</evidence>
<dbReference type="AlphaFoldDB" id="M5RF52"/>
<accession>M5RF52</accession>